<dbReference type="Pfam" id="PF12223">
    <property type="entry name" value="DUF3602"/>
    <property type="match status" value="1"/>
</dbReference>
<feature type="region of interest" description="Disordered" evidence="1">
    <location>
        <begin position="83"/>
        <end position="107"/>
    </location>
</feature>
<comment type="caution">
    <text evidence="2">The sequence shown here is derived from an EMBL/GenBank/DDBJ whole genome shotgun (WGS) entry which is preliminary data.</text>
</comment>
<dbReference type="PANTHER" id="PTHR34693">
    <property type="entry name" value="PROTEIN PAR32"/>
    <property type="match status" value="1"/>
</dbReference>
<accession>A0ABR3GPB5</accession>
<protein>
    <submittedName>
        <fullName evidence="2">Uncharacterized protein</fullName>
    </submittedName>
</protein>
<feature type="compositionally biased region" description="Basic and acidic residues" evidence="1">
    <location>
        <begin position="94"/>
        <end position="107"/>
    </location>
</feature>
<dbReference type="InterPro" id="IPR022024">
    <property type="entry name" value="DUF3602"/>
</dbReference>
<sequence>MIPTVPVIANPAHGKDVSGVLSHGWILPPHITLELESGKANGGFKGRGGAGNMGPGENEHVETVEDIKIPLLKSLVYTTGRGGTGNMALNDPENPEKARRAQDVEEPPRILSSSEFHGGRGGAGNVVNQDDIDIALAYEEEEKQKLAEKRPEPVDHSKIDYRGWADRGKDKLFGRKKKKT</sequence>
<keyword evidence="3" id="KW-1185">Reference proteome</keyword>
<reference evidence="2 3" key="1">
    <citation type="submission" date="2024-02" db="EMBL/GenBank/DDBJ databases">
        <title>Discinaceae phylogenomics.</title>
        <authorList>
            <person name="Dirks A.C."/>
            <person name="James T.Y."/>
        </authorList>
    </citation>
    <scope>NUCLEOTIDE SEQUENCE [LARGE SCALE GENOMIC DNA]</scope>
    <source>
        <strain evidence="2 3">ACD0624</strain>
    </source>
</reference>
<evidence type="ECO:0000313" key="2">
    <source>
        <dbReference type="EMBL" id="KAL0637757.1"/>
    </source>
</evidence>
<dbReference type="PANTHER" id="PTHR34693:SF1">
    <property type="entry name" value="PROTEIN PAR32"/>
    <property type="match status" value="1"/>
</dbReference>
<dbReference type="Proteomes" id="UP001447188">
    <property type="component" value="Unassembled WGS sequence"/>
</dbReference>
<gene>
    <name evidence="2" type="ORF">Q9L58_003318</name>
</gene>
<evidence type="ECO:0000313" key="3">
    <source>
        <dbReference type="Proteomes" id="UP001447188"/>
    </source>
</evidence>
<dbReference type="EMBL" id="JBBBZM010000031">
    <property type="protein sequence ID" value="KAL0637757.1"/>
    <property type="molecule type" value="Genomic_DNA"/>
</dbReference>
<feature type="region of interest" description="Disordered" evidence="1">
    <location>
        <begin position="142"/>
        <end position="162"/>
    </location>
</feature>
<evidence type="ECO:0000256" key="1">
    <source>
        <dbReference type="SAM" id="MobiDB-lite"/>
    </source>
</evidence>
<organism evidence="2 3">
    <name type="scientific">Discina gigas</name>
    <dbReference type="NCBI Taxonomy" id="1032678"/>
    <lineage>
        <taxon>Eukaryota</taxon>
        <taxon>Fungi</taxon>
        <taxon>Dikarya</taxon>
        <taxon>Ascomycota</taxon>
        <taxon>Pezizomycotina</taxon>
        <taxon>Pezizomycetes</taxon>
        <taxon>Pezizales</taxon>
        <taxon>Discinaceae</taxon>
        <taxon>Discina</taxon>
    </lineage>
</organism>
<dbReference type="InterPro" id="IPR053203">
    <property type="entry name" value="Cisplatin_resist-associated"/>
</dbReference>
<proteinExistence type="predicted"/>
<name>A0ABR3GPB5_9PEZI</name>